<organism evidence="2 3">
    <name type="scientific">Turnera subulata</name>
    <dbReference type="NCBI Taxonomy" id="218843"/>
    <lineage>
        <taxon>Eukaryota</taxon>
        <taxon>Viridiplantae</taxon>
        <taxon>Streptophyta</taxon>
        <taxon>Embryophyta</taxon>
        <taxon>Tracheophyta</taxon>
        <taxon>Spermatophyta</taxon>
        <taxon>Magnoliopsida</taxon>
        <taxon>eudicotyledons</taxon>
        <taxon>Gunneridae</taxon>
        <taxon>Pentapetalae</taxon>
        <taxon>rosids</taxon>
        <taxon>fabids</taxon>
        <taxon>Malpighiales</taxon>
        <taxon>Passifloraceae</taxon>
        <taxon>Turnera</taxon>
    </lineage>
</organism>
<dbReference type="AlphaFoldDB" id="A0A9Q0FZX5"/>
<reference evidence="2" key="1">
    <citation type="submission" date="2022-02" db="EMBL/GenBank/DDBJ databases">
        <authorList>
            <person name="Henning P.M."/>
            <person name="McCubbin A.G."/>
            <person name="Shore J.S."/>
        </authorList>
    </citation>
    <scope>NUCLEOTIDE SEQUENCE</scope>
    <source>
        <strain evidence="2">F60SS</strain>
        <tissue evidence="2">Leaves</tissue>
    </source>
</reference>
<sequence length="307" mass="34048">MVSVILSSSSANSLQISPPTFPLTINRPAQSFVSSPPIPLSPSMISEVTYEEEAVVILCLGYVLELDVANALLTVVVFGLAILLPTLNSLVEVAENLILVCIKSAMLHDEGAVEMWDLENSFTFFGNDSANEKAPVSCFDNGRFEYQEVLVVFFKLHGMAQLNDGKPIKIKHTRPCSFTLEEDITRFDNYKKGVIVSPVKLAKILNFKLLGEAIKHLEDNTQRLIFLAVSVNESLGDMKLEDINSKRLRQLAFGLRLLNSHHDAQIFAFDFKLPKILEDVAMLIVNIGALGYDFLRNLALMGVLFGE</sequence>
<dbReference type="Proteomes" id="UP001141552">
    <property type="component" value="Unassembled WGS sequence"/>
</dbReference>
<dbReference type="OrthoDB" id="10252231at2759"/>
<dbReference type="GO" id="GO:0008641">
    <property type="term" value="F:ubiquitin-like modifier activating enzyme activity"/>
    <property type="evidence" value="ECO:0007669"/>
    <property type="project" value="InterPro"/>
</dbReference>
<gene>
    <name evidence="2" type="ORF">Tsubulata_018708</name>
</gene>
<name>A0A9Q0FZX5_9ROSI</name>
<reference evidence="2" key="2">
    <citation type="journal article" date="2023" name="Plants (Basel)">
        <title>Annotation of the Turnera subulata (Passifloraceae) Draft Genome Reveals the S-Locus Evolved after the Divergence of Turneroideae from Passifloroideae in a Stepwise Manner.</title>
        <authorList>
            <person name="Henning P.M."/>
            <person name="Roalson E.H."/>
            <person name="Mir W."/>
            <person name="McCubbin A.G."/>
            <person name="Shore J.S."/>
        </authorList>
    </citation>
    <scope>NUCLEOTIDE SEQUENCE</scope>
    <source>
        <strain evidence="2">F60SS</strain>
    </source>
</reference>
<dbReference type="SUPFAM" id="SSF69572">
    <property type="entry name" value="Activating enzymes of the ubiquitin-like proteins"/>
    <property type="match status" value="1"/>
</dbReference>
<dbReference type="Pfam" id="PF16190">
    <property type="entry name" value="E1_FCCH"/>
    <property type="match status" value="1"/>
</dbReference>
<dbReference type="Gene3D" id="2.40.30.180">
    <property type="entry name" value="Ubiquitin-activating enzyme E1, FCCH domain"/>
    <property type="match status" value="1"/>
</dbReference>
<evidence type="ECO:0000313" key="3">
    <source>
        <dbReference type="Proteomes" id="UP001141552"/>
    </source>
</evidence>
<evidence type="ECO:0000313" key="2">
    <source>
        <dbReference type="EMBL" id="KAJ4841008.1"/>
    </source>
</evidence>
<proteinExistence type="predicted"/>
<feature type="domain" description="Ubiquitin-activating enzyme E1 FCCH" evidence="1">
    <location>
        <begin position="133"/>
        <end position="200"/>
    </location>
</feature>
<protein>
    <recommendedName>
        <fullName evidence="1">Ubiquitin-activating enzyme E1 FCCH domain-containing protein</fullName>
    </recommendedName>
</protein>
<comment type="caution">
    <text evidence="2">The sequence shown here is derived from an EMBL/GenBank/DDBJ whole genome shotgun (WGS) entry which is preliminary data.</text>
</comment>
<dbReference type="EMBL" id="JAKUCV010002906">
    <property type="protein sequence ID" value="KAJ4841008.1"/>
    <property type="molecule type" value="Genomic_DNA"/>
</dbReference>
<evidence type="ECO:0000259" key="1">
    <source>
        <dbReference type="Pfam" id="PF16190"/>
    </source>
</evidence>
<accession>A0A9Q0FZX5</accession>
<keyword evidence="3" id="KW-1185">Reference proteome</keyword>
<dbReference type="InterPro" id="IPR032418">
    <property type="entry name" value="E1_FCCH"/>
</dbReference>
<dbReference type="InterPro" id="IPR042302">
    <property type="entry name" value="E1_FCCH_sf"/>
</dbReference>
<dbReference type="InterPro" id="IPR035985">
    <property type="entry name" value="Ubiquitin-activating_enz"/>
</dbReference>